<keyword evidence="1" id="KW-0812">Transmembrane</keyword>
<gene>
    <name evidence="2" type="ORF">DI563_12555</name>
</gene>
<dbReference type="AlphaFoldDB" id="A0A2W5RUM0"/>
<dbReference type="Proteomes" id="UP000249135">
    <property type="component" value="Unassembled WGS sequence"/>
</dbReference>
<accession>A0A2W5RUM0</accession>
<name>A0A2W5RUM0_VARPD</name>
<protein>
    <recommendedName>
        <fullName evidence="4">Iron transporter</fullName>
    </recommendedName>
</protein>
<evidence type="ECO:0000313" key="2">
    <source>
        <dbReference type="EMBL" id="PZQ74327.1"/>
    </source>
</evidence>
<feature type="transmembrane region" description="Helical" evidence="1">
    <location>
        <begin position="92"/>
        <end position="113"/>
    </location>
</feature>
<dbReference type="InterPro" id="IPR022109">
    <property type="entry name" value="DUF3649"/>
</dbReference>
<evidence type="ECO:0000256" key="1">
    <source>
        <dbReference type="SAM" id="Phobius"/>
    </source>
</evidence>
<sequence>MGRQALHADAPCRHVELHRPVKAVRSAARGPDAAPAEAPVRHRWLPFGGSEALRYRLAVASRALAAIVGGYGVAALASAVLALWLPGTRASATVWATLAAFAVYVVAVMFVFATRSAWRAWGGLLVASGVFGTLIWLRGGFA</sequence>
<evidence type="ECO:0000313" key="3">
    <source>
        <dbReference type="Proteomes" id="UP000249135"/>
    </source>
</evidence>
<feature type="transmembrane region" description="Helical" evidence="1">
    <location>
        <begin position="63"/>
        <end position="86"/>
    </location>
</feature>
<keyword evidence="1" id="KW-1133">Transmembrane helix</keyword>
<proteinExistence type="predicted"/>
<dbReference type="Pfam" id="PF12365">
    <property type="entry name" value="DUF3649"/>
    <property type="match status" value="1"/>
</dbReference>
<evidence type="ECO:0008006" key="4">
    <source>
        <dbReference type="Google" id="ProtNLM"/>
    </source>
</evidence>
<organism evidence="2 3">
    <name type="scientific">Variovorax paradoxus</name>
    <dbReference type="NCBI Taxonomy" id="34073"/>
    <lineage>
        <taxon>Bacteria</taxon>
        <taxon>Pseudomonadati</taxon>
        <taxon>Pseudomonadota</taxon>
        <taxon>Betaproteobacteria</taxon>
        <taxon>Burkholderiales</taxon>
        <taxon>Comamonadaceae</taxon>
        <taxon>Variovorax</taxon>
    </lineage>
</organism>
<keyword evidence="1" id="KW-0472">Membrane</keyword>
<reference evidence="2 3" key="1">
    <citation type="submission" date="2017-08" db="EMBL/GenBank/DDBJ databases">
        <title>Infants hospitalized years apart are colonized by the same room-sourced microbial strains.</title>
        <authorList>
            <person name="Brooks B."/>
            <person name="Olm M.R."/>
            <person name="Firek B.A."/>
            <person name="Baker R."/>
            <person name="Thomas B.C."/>
            <person name="Morowitz M.J."/>
            <person name="Banfield J.F."/>
        </authorList>
    </citation>
    <scope>NUCLEOTIDE SEQUENCE [LARGE SCALE GENOMIC DNA]</scope>
    <source>
        <strain evidence="2">S2_005_003_R2_41</strain>
    </source>
</reference>
<comment type="caution">
    <text evidence="2">The sequence shown here is derived from an EMBL/GenBank/DDBJ whole genome shotgun (WGS) entry which is preliminary data.</text>
</comment>
<dbReference type="EMBL" id="QFPP01000136">
    <property type="protein sequence ID" value="PZQ74327.1"/>
    <property type="molecule type" value="Genomic_DNA"/>
</dbReference>
<feature type="transmembrane region" description="Helical" evidence="1">
    <location>
        <begin position="120"/>
        <end position="137"/>
    </location>
</feature>